<dbReference type="InterPro" id="IPR005107">
    <property type="entry name" value="CO_DH_flav_C"/>
</dbReference>
<sequence length="1313" mass="143606">MTPPVSADVLPAEEKITVTINGVKYNVPTTFSEVSLATYVRRHLHLTGTKLMCREGGCGICTVHVAHPDASGQIVQRSINSCLCPILSCDGWEVTTVEGIGSQEKPHPVQQALTDHYGTQCGFCTPGWIMTMYSLLQNSSGRSLTKQQIENNMDGNYCRCTGYRPILDAFKTFAQDGVNANAAVCDLEDVGSKTCKTTGGPCHGKCADFRAGSPYVAALAMEAAMIAPPWYKPTTLDELYKKAEELAGKNVYYVVGHTGKGVYNDYPYDAYVDLKGIAALSGVTKTDKVLTIAANTPLTDVISTFNQTASTSGFKYLTTLAAIISKTAHTSVRNAGSWAGNLALKNQHHDFPSDTYTAFTMAGTQLMIGPENKLYSMEDFLTFDLKGKFILQAHFPTYSDDYVFRTYKIMPRATNAHALVEAGFRAKLDKGQQGQVVITERPALIFANINDEFVHAKATEDFLTGKNIADPQLLKGALTTLQNEVQPKEDPAEASVEYRRSLAVSLFYKFALELVGDLADARYKTAVGSLVRPVSSGSQSFETKQENWPITQAIPKLESMVQCTGEAKYISDIETEGILRAAFVLTTQANASIYRLDATAAMALPGVLRVITASDVPGKNVIGTPGRTPIMGEEILATTQSYYAGQPVAIVVAVSREMAEEGAKLVKVEYFNVQTPILTCLDAINSNSFHETKMKDINVGDAEVAVKNAAVSVEGSFEMGAQQHFHTETMVTVCYPTEDGMNVEAGTQFIDGTQSAIAQACGLGKNKINVTVKRNGGGFGAKGSRINIVAAAVGIAAFVMKRPVKMHQSLWDNFKLIGRRLPYLIKYKAGTDAAGKLAGIVLDVYGDCGYQPSASVIVNGLPNWIDNIYFSPAWKVRLHACKTNTPPNTHCRAPGSTEGIYMTEYVLQHLAYASGKNPVDLKRQNFLKNGDNLLEGATIKDCNIGPLTEQLMSSASYNDRAVAVDQFNKDNRWRKRGISVVPMRFAVHWRNGNYNCLVAIFHEGGTIAVTHGGIELGQGINTKVVQVIAYELGVEMSRIQVQPTMAITNANARGTYGSISTELVCLSAIECCRQLNDRLKPVKDANPNVKWEDLIETCYKQGIDLSARTWTNPKPEEPLVYNTYCAMCTEVEVDILTGESHVLRLDCLYDCGESISPYIDIGQVEGGTIMGLGYYMTEEVRFHPKTGQNLTFGTWKYKPPFAKDIPIDFRVALLKNAPNPSGVLRSKRNDSFHLTLMYIVELVVVFQYVVAPLVMQEPPLCATASVVFALRQAIQASRTEAGKNDWFPNDVPMTVERVQQYAQTQLADLVYKP</sequence>
<keyword evidence="7 14" id="KW-0274">FAD</keyword>
<evidence type="ECO:0000256" key="3">
    <source>
        <dbReference type="ARBA" id="ARBA00022505"/>
    </source>
</evidence>
<evidence type="ECO:0000256" key="11">
    <source>
        <dbReference type="ARBA" id="ARBA00023027"/>
    </source>
</evidence>
<keyword evidence="19" id="KW-1185">Reference proteome</keyword>
<dbReference type="InterPro" id="IPR012675">
    <property type="entry name" value="Beta-grasp_dom_sf"/>
</dbReference>
<dbReference type="OrthoDB" id="8300278at2759"/>
<keyword evidence="5 15" id="KW-0001">2Fe-2S</keyword>
<dbReference type="Gene3D" id="3.30.390.50">
    <property type="entry name" value="CO dehydrogenase flavoprotein, C-terminal domain"/>
    <property type="match status" value="1"/>
</dbReference>
<dbReference type="InterPro" id="IPR016169">
    <property type="entry name" value="FAD-bd_PCMH_sub2"/>
</dbReference>
<comment type="cofactor">
    <cofactor evidence="12">
        <name>[2Fe-2S] cluster</name>
        <dbReference type="ChEBI" id="CHEBI:190135"/>
    </cofactor>
</comment>
<feature type="binding site" evidence="15">
    <location>
        <position position="121"/>
    </location>
    <ligand>
        <name>[2Fe-2S] cluster</name>
        <dbReference type="ChEBI" id="CHEBI:190135"/>
        <label>2</label>
    </ligand>
</feature>
<dbReference type="STRING" id="947166.A0A1D1VP50"/>
<dbReference type="Pfam" id="PF00111">
    <property type="entry name" value="Fer2"/>
    <property type="match status" value="1"/>
</dbReference>
<dbReference type="SUPFAM" id="SSF54292">
    <property type="entry name" value="2Fe-2S ferredoxin-like"/>
    <property type="match status" value="1"/>
</dbReference>
<dbReference type="InterPro" id="IPR036010">
    <property type="entry name" value="2Fe-2S_ferredoxin-like_sf"/>
</dbReference>
<keyword evidence="6 15" id="KW-0479">Metal-binding</keyword>
<feature type="binding site" evidence="15">
    <location>
        <position position="160"/>
    </location>
    <ligand>
        <name>[2Fe-2S] cluster</name>
        <dbReference type="ChEBI" id="CHEBI:190135"/>
        <label>2</label>
    </ligand>
</feature>
<dbReference type="FunFam" id="3.30.390.50:FF:000003">
    <property type="entry name" value="Aldehyde oxidase1"/>
    <property type="match status" value="1"/>
</dbReference>
<dbReference type="InterPro" id="IPR036318">
    <property type="entry name" value="FAD-bd_PCMH-like_sf"/>
</dbReference>
<comment type="cofactor">
    <cofactor evidence="1 14">
        <name>FAD</name>
        <dbReference type="ChEBI" id="CHEBI:57692"/>
    </cofactor>
</comment>
<feature type="binding site" evidence="15">
    <location>
        <position position="748"/>
    </location>
    <ligand>
        <name>Mo-molybdopterin</name>
        <dbReference type="ChEBI" id="CHEBI:71302"/>
    </ligand>
    <ligandPart>
        <name>Mo</name>
        <dbReference type="ChEBI" id="CHEBI:28685"/>
    </ligandPart>
</feature>
<dbReference type="Gene3D" id="3.30.465.10">
    <property type="match status" value="1"/>
</dbReference>
<dbReference type="GO" id="GO:0005506">
    <property type="term" value="F:iron ion binding"/>
    <property type="evidence" value="ECO:0007669"/>
    <property type="project" value="InterPro"/>
</dbReference>
<dbReference type="InterPro" id="IPR002888">
    <property type="entry name" value="2Fe-2S-bd"/>
</dbReference>
<dbReference type="SUPFAM" id="SSF54665">
    <property type="entry name" value="CO dehydrogenase molybdoprotein N-domain-like"/>
    <property type="match status" value="1"/>
</dbReference>
<dbReference type="Gene3D" id="3.30.365.10">
    <property type="entry name" value="Aldehyde oxidase/xanthine dehydrogenase, molybdopterin binding domain"/>
    <property type="match status" value="4"/>
</dbReference>
<dbReference type="FunFam" id="3.30.365.10:FF:000001">
    <property type="entry name" value="Xanthine dehydrogenase oxidase"/>
    <property type="match status" value="1"/>
</dbReference>
<evidence type="ECO:0000313" key="19">
    <source>
        <dbReference type="Proteomes" id="UP000186922"/>
    </source>
</evidence>
<dbReference type="Gene3D" id="3.10.20.30">
    <property type="match status" value="1"/>
</dbReference>
<evidence type="ECO:0000256" key="7">
    <source>
        <dbReference type="ARBA" id="ARBA00022827"/>
    </source>
</evidence>
<evidence type="ECO:0000256" key="13">
    <source>
        <dbReference type="PIRSR" id="PIRSR000127-1"/>
    </source>
</evidence>
<evidence type="ECO:0000313" key="18">
    <source>
        <dbReference type="EMBL" id="GAV02731.1"/>
    </source>
</evidence>
<keyword evidence="9 15" id="KW-0408">Iron</keyword>
<feature type="binding site" evidence="14">
    <location>
        <position position="350"/>
    </location>
    <ligand>
        <name>FAD</name>
        <dbReference type="ChEBI" id="CHEBI:57692"/>
    </ligand>
</feature>
<feature type="binding site" evidence="15">
    <location>
        <position position="53"/>
    </location>
    <ligand>
        <name>[2Fe-2S] cluster</name>
        <dbReference type="ChEBI" id="CHEBI:190135"/>
        <label>1</label>
    </ligand>
</feature>
<accession>A0A1D1VP50</accession>
<dbReference type="CDD" id="cd00207">
    <property type="entry name" value="fer2"/>
    <property type="match status" value="1"/>
</dbReference>
<dbReference type="PROSITE" id="PS00197">
    <property type="entry name" value="2FE2S_FER_1"/>
    <property type="match status" value="1"/>
</dbReference>
<evidence type="ECO:0000259" key="16">
    <source>
        <dbReference type="PROSITE" id="PS51085"/>
    </source>
</evidence>
<feature type="binding site" evidence="15">
    <location>
        <position position="779"/>
    </location>
    <ligand>
        <name>Mo-molybdopterin</name>
        <dbReference type="ChEBI" id="CHEBI:71302"/>
    </ligand>
    <ligandPart>
        <name>Mo</name>
        <dbReference type="ChEBI" id="CHEBI:28685"/>
    </ligandPart>
</feature>
<feature type="domain" description="FAD-binding PCMH-type" evidence="17">
    <location>
        <begin position="223"/>
        <end position="400"/>
    </location>
</feature>
<dbReference type="InterPro" id="IPR037165">
    <property type="entry name" value="AldOxase/xan_DH_Mopterin-bd_sf"/>
</dbReference>
<dbReference type="Pfam" id="PF20256">
    <property type="entry name" value="MoCoBD_2"/>
    <property type="match status" value="1"/>
</dbReference>
<feature type="binding site" evidence="15">
    <location>
        <position position="124"/>
    </location>
    <ligand>
        <name>[2Fe-2S] cluster</name>
        <dbReference type="ChEBI" id="CHEBI:190135"/>
        <label>2</label>
    </ligand>
</feature>
<feature type="binding site" evidence="15">
    <location>
        <position position="61"/>
    </location>
    <ligand>
        <name>[2Fe-2S] cluster</name>
        <dbReference type="ChEBI" id="CHEBI:190135"/>
        <label>1</label>
    </ligand>
</feature>
<evidence type="ECO:0000256" key="10">
    <source>
        <dbReference type="ARBA" id="ARBA00023014"/>
    </source>
</evidence>
<dbReference type="InterPro" id="IPR008274">
    <property type="entry name" value="AldOxase/xan_DH_MoCoBD1"/>
</dbReference>
<dbReference type="InterPro" id="IPR036884">
    <property type="entry name" value="2Fe-2S-bd_dom_sf"/>
</dbReference>
<feature type="binding site" evidence="14">
    <location>
        <position position="408"/>
    </location>
    <ligand>
        <name>FAD</name>
        <dbReference type="ChEBI" id="CHEBI:57692"/>
    </ligand>
</feature>
<dbReference type="InterPro" id="IPR006058">
    <property type="entry name" value="2Fe2S_fd_BS"/>
</dbReference>
<feature type="binding site" evidence="14">
    <location>
        <begin position="337"/>
        <end position="341"/>
    </location>
    <ligand>
        <name>FAD</name>
        <dbReference type="ChEBI" id="CHEBI:57692"/>
    </ligand>
</feature>
<evidence type="ECO:0000256" key="9">
    <source>
        <dbReference type="ARBA" id="ARBA00023004"/>
    </source>
</evidence>
<dbReference type="GO" id="GO:0016491">
    <property type="term" value="F:oxidoreductase activity"/>
    <property type="evidence" value="ECO:0007669"/>
    <property type="project" value="UniProtKB-KW"/>
</dbReference>
<dbReference type="Pfam" id="PF01799">
    <property type="entry name" value="Fer2_2"/>
    <property type="match status" value="1"/>
</dbReference>
<dbReference type="InterPro" id="IPR036683">
    <property type="entry name" value="CO_DH_flav_C_dom_sf"/>
</dbReference>
<evidence type="ECO:0000256" key="14">
    <source>
        <dbReference type="PIRSR" id="PIRSR000127-2"/>
    </source>
</evidence>
<dbReference type="SMART" id="SM01092">
    <property type="entry name" value="CO_deh_flav_C"/>
    <property type="match status" value="1"/>
</dbReference>
<comment type="cofactor">
    <cofactor evidence="15">
        <name>Mo-molybdopterin</name>
        <dbReference type="ChEBI" id="CHEBI:71302"/>
    </cofactor>
    <text evidence="15">Binds 1 Mo-molybdopterin (Mo-MPT) cofactor per subunit.</text>
</comment>
<dbReference type="FunFam" id="3.10.20.30:FF:000012">
    <property type="entry name" value="Xanthine dehydrogenase/oxidase"/>
    <property type="match status" value="1"/>
</dbReference>
<dbReference type="FunFam" id="3.30.365.10:FF:000002">
    <property type="entry name" value="Xanthine dehydrogenase oxidase"/>
    <property type="match status" value="1"/>
</dbReference>
<dbReference type="PIRSF" id="PIRSF000127">
    <property type="entry name" value="Xanthine_DH"/>
    <property type="match status" value="1"/>
</dbReference>
<keyword evidence="8" id="KW-0560">Oxidoreductase</keyword>
<evidence type="ECO:0000259" key="17">
    <source>
        <dbReference type="PROSITE" id="PS51387"/>
    </source>
</evidence>
<feature type="binding site" evidence="15">
    <location>
        <position position="82"/>
    </location>
    <ligand>
        <name>[2Fe-2S] cluster</name>
        <dbReference type="ChEBI" id="CHEBI:190135"/>
        <label>1</label>
    </ligand>
</feature>
<dbReference type="PROSITE" id="PS51387">
    <property type="entry name" value="FAD_PCMH"/>
    <property type="match status" value="1"/>
</dbReference>
<dbReference type="Gene3D" id="3.90.1170.50">
    <property type="entry name" value="Aldehyde oxidase/xanthine dehydrogenase, a/b hammerhead"/>
    <property type="match status" value="1"/>
</dbReference>
<keyword evidence="4" id="KW-0285">Flavoprotein</keyword>
<dbReference type="Gene3D" id="1.10.150.120">
    <property type="entry name" value="[2Fe-2S]-binding domain"/>
    <property type="match status" value="1"/>
</dbReference>
<feature type="binding site" evidence="15">
    <location>
        <position position="158"/>
    </location>
    <ligand>
        <name>[2Fe-2S] cluster</name>
        <dbReference type="ChEBI" id="CHEBI:190135"/>
        <label>2</label>
    </ligand>
</feature>
<dbReference type="SMART" id="SM01008">
    <property type="entry name" value="Ald_Xan_dh_C"/>
    <property type="match status" value="1"/>
</dbReference>
<dbReference type="Pfam" id="PF03450">
    <property type="entry name" value="CO_deh_flav_C"/>
    <property type="match status" value="1"/>
</dbReference>
<feature type="active site" description="Proton acceptor" evidence="13">
    <location>
        <position position="1257"/>
    </location>
</feature>
<feature type="binding site" evidence="15">
    <location>
        <position position="892"/>
    </location>
    <ligand>
        <name>Mo-molybdopterin</name>
        <dbReference type="ChEBI" id="CHEBI:71302"/>
    </ligand>
    <ligandPart>
        <name>Mo</name>
        <dbReference type="ChEBI" id="CHEBI:28685"/>
    </ligandPart>
</feature>
<evidence type="ECO:0008006" key="20">
    <source>
        <dbReference type="Google" id="ProtNLM"/>
    </source>
</evidence>
<dbReference type="InterPro" id="IPR046867">
    <property type="entry name" value="AldOxase/xan_DH_MoCoBD2"/>
</dbReference>
<dbReference type="InterPro" id="IPR016166">
    <property type="entry name" value="FAD-bd_PCMH"/>
</dbReference>
<gene>
    <name evidence="18" type="primary">RvY_13260</name>
    <name evidence="18" type="synonym">RvY_13260.1</name>
    <name evidence="18" type="ORF">RvY_13260-1</name>
</gene>
<dbReference type="Pfam" id="PF02738">
    <property type="entry name" value="MoCoBD_1"/>
    <property type="match status" value="1"/>
</dbReference>
<name>A0A1D1VP50_RAMVA</name>
<dbReference type="GO" id="GO:0071949">
    <property type="term" value="F:FAD binding"/>
    <property type="evidence" value="ECO:0007669"/>
    <property type="project" value="InterPro"/>
</dbReference>
<dbReference type="InterPro" id="IPR001041">
    <property type="entry name" value="2Fe-2S_ferredoxin-type"/>
</dbReference>
<protein>
    <recommendedName>
        <fullName evidence="20">FAD-binding PCMH-type domain-containing protein</fullName>
    </recommendedName>
</protein>
<keyword evidence="11" id="KW-0520">NAD</keyword>
<dbReference type="InterPro" id="IPR002346">
    <property type="entry name" value="Mopterin_DH_FAD-bd"/>
</dbReference>
<evidence type="ECO:0000256" key="12">
    <source>
        <dbReference type="ARBA" id="ARBA00034078"/>
    </source>
</evidence>
<evidence type="ECO:0000256" key="1">
    <source>
        <dbReference type="ARBA" id="ARBA00001974"/>
    </source>
</evidence>
<comment type="caution">
    <text evidence="18">The sequence shown here is derived from an EMBL/GenBank/DDBJ whole genome shotgun (WGS) entry which is preliminary data.</text>
</comment>
<dbReference type="SUPFAM" id="SSF56176">
    <property type="entry name" value="FAD-binding/transporter-associated domain-like"/>
    <property type="match status" value="1"/>
</dbReference>
<feature type="binding site" evidence="15">
    <location>
        <position position="58"/>
    </location>
    <ligand>
        <name>[2Fe-2S] cluster</name>
        <dbReference type="ChEBI" id="CHEBI:190135"/>
        <label>1</label>
    </ligand>
</feature>
<comment type="cofactor">
    <cofactor evidence="15">
        <name>[2Fe-2S] cluster</name>
        <dbReference type="ChEBI" id="CHEBI:190135"/>
    </cofactor>
    <text evidence="15">Binds 2 [2Fe-2S] clusters.</text>
</comment>
<feature type="domain" description="2Fe-2S ferredoxin-type" evidence="16">
    <location>
        <begin position="14"/>
        <end position="100"/>
    </location>
</feature>
<dbReference type="InterPro" id="IPR036856">
    <property type="entry name" value="Ald_Oxase/Xan_DH_a/b_sf"/>
</dbReference>
<reference evidence="18 19" key="1">
    <citation type="journal article" date="2016" name="Nat. Commun.">
        <title>Extremotolerant tardigrade genome and improved radiotolerance of human cultured cells by tardigrade-unique protein.</title>
        <authorList>
            <person name="Hashimoto T."/>
            <person name="Horikawa D.D."/>
            <person name="Saito Y."/>
            <person name="Kuwahara H."/>
            <person name="Kozuka-Hata H."/>
            <person name="Shin-I T."/>
            <person name="Minakuchi Y."/>
            <person name="Ohishi K."/>
            <person name="Motoyama A."/>
            <person name="Aizu T."/>
            <person name="Enomoto A."/>
            <person name="Kondo K."/>
            <person name="Tanaka S."/>
            <person name="Hara Y."/>
            <person name="Koshikawa S."/>
            <person name="Sagara H."/>
            <person name="Miura T."/>
            <person name="Yokobori S."/>
            <person name="Miyagawa K."/>
            <person name="Suzuki Y."/>
            <person name="Kubo T."/>
            <person name="Oyama M."/>
            <person name="Kohara Y."/>
            <person name="Fujiyama A."/>
            <person name="Arakawa K."/>
            <person name="Katayama T."/>
            <person name="Toyoda A."/>
            <person name="Kunieda T."/>
        </authorList>
    </citation>
    <scope>NUCLEOTIDE SEQUENCE [LARGE SCALE GENOMIC DNA]</scope>
    <source>
        <strain evidence="18 19">YOKOZUNA-1</strain>
    </source>
</reference>
<dbReference type="EMBL" id="BDGG01000008">
    <property type="protein sequence ID" value="GAV02731.1"/>
    <property type="molecule type" value="Genomic_DNA"/>
</dbReference>
<dbReference type="Pfam" id="PF00941">
    <property type="entry name" value="FAD_binding_5"/>
    <property type="match status" value="1"/>
</dbReference>
<dbReference type="SUPFAM" id="SSF55447">
    <property type="entry name" value="CO dehydrogenase flavoprotein C-terminal domain-like"/>
    <property type="match status" value="1"/>
</dbReference>
<evidence type="ECO:0000256" key="4">
    <source>
        <dbReference type="ARBA" id="ARBA00022630"/>
    </source>
</evidence>
<dbReference type="Pfam" id="PF01315">
    <property type="entry name" value="Ald_Xan_dh_C"/>
    <property type="match status" value="1"/>
</dbReference>
<evidence type="ECO:0000256" key="8">
    <source>
        <dbReference type="ARBA" id="ARBA00023002"/>
    </source>
</evidence>
<dbReference type="PANTHER" id="PTHR45444:SF3">
    <property type="entry name" value="XANTHINE DEHYDROGENASE"/>
    <property type="match status" value="1"/>
</dbReference>
<evidence type="ECO:0000256" key="2">
    <source>
        <dbReference type="ARBA" id="ARBA00006849"/>
    </source>
</evidence>
<comment type="similarity">
    <text evidence="2">Belongs to the xanthine dehydrogenase family.</text>
</comment>
<dbReference type="GO" id="GO:0051537">
    <property type="term" value="F:2 iron, 2 sulfur cluster binding"/>
    <property type="evidence" value="ECO:0007669"/>
    <property type="project" value="UniProtKB-KW"/>
</dbReference>
<dbReference type="InterPro" id="IPR000674">
    <property type="entry name" value="Ald_Oxase/Xan_DH_a/b"/>
</dbReference>
<dbReference type="Proteomes" id="UP000186922">
    <property type="component" value="Unassembled WGS sequence"/>
</dbReference>
<dbReference type="PROSITE" id="PS51085">
    <property type="entry name" value="2FE2S_FER_2"/>
    <property type="match status" value="1"/>
</dbReference>
<dbReference type="PANTHER" id="PTHR45444">
    <property type="entry name" value="XANTHINE DEHYDROGENASE"/>
    <property type="match status" value="1"/>
</dbReference>
<organism evidence="18 19">
    <name type="scientific">Ramazzottius varieornatus</name>
    <name type="common">Water bear</name>
    <name type="synonym">Tardigrade</name>
    <dbReference type="NCBI Taxonomy" id="947166"/>
    <lineage>
        <taxon>Eukaryota</taxon>
        <taxon>Metazoa</taxon>
        <taxon>Ecdysozoa</taxon>
        <taxon>Tardigrada</taxon>
        <taxon>Eutardigrada</taxon>
        <taxon>Parachela</taxon>
        <taxon>Hypsibioidea</taxon>
        <taxon>Ramazzottiidae</taxon>
        <taxon>Ramazzottius</taxon>
    </lineage>
</organism>
<evidence type="ECO:0000256" key="15">
    <source>
        <dbReference type="PIRSR" id="PIRSR000127-3"/>
    </source>
</evidence>
<keyword evidence="10 15" id="KW-0411">Iron-sulfur</keyword>
<dbReference type="InterPro" id="IPR016208">
    <property type="entry name" value="Ald_Oxase/xanthine_DH-like"/>
</dbReference>
<evidence type="ECO:0000256" key="5">
    <source>
        <dbReference type="ARBA" id="ARBA00022714"/>
    </source>
</evidence>
<keyword evidence="3 15" id="KW-0500">Molybdenum</keyword>
<dbReference type="SUPFAM" id="SSF47741">
    <property type="entry name" value="CO dehydrogenase ISP C-domain like"/>
    <property type="match status" value="1"/>
</dbReference>
<feature type="binding site" evidence="15">
    <location>
        <position position="1057"/>
    </location>
    <ligand>
        <name>Mo-molybdopterin</name>
        <dbReference type="ChEBI" id="CHEBI:71302"/>
    </ligand>
    <ligandPart>
        <name>Mo</name>
        <dbReference type="ChEBI" id="CHEBI:28685"/>
    </ligandPart>
</feature>
<proteinExistence type="inferred from homology"/>
<evidence type="ECO:0000256" key="6">
    <source>
        <dbReference type="ARBA" id="ARBA00022723"/>
    </source>
</evidence>
<dbReference type="SUPFAM" id="SSF56003">
    <property type="entry name" value="Molybdenum cofactor-binding domain"/>
    <property type="match status" value="1"/>
</dbReference>